<dbReference type="Pfam" id="PF01008">
    <property type="entry name" value="IF-2B"/>
    <property type="match status" value="1"/>
</dbReference>
<evidence type="ECO:0000313" key="3">
    <source>
        <dbReference type="Proteomes" id="UP000075321"/>
    </source>
</evidence>
<gene>
    <name evidence="2" type="ORF">HAPAU_17270</name>
</gene>
<dbReference type="InterPro" id="IPR037171">
    <property type="entry name" value="NagB/RpiA_transferase-like"/>
</dbReference>
<reference evidence="2 3" key="1">
    <citation type="submission" date="2016-02" db="EMBL/GenBank/DDBJ databases">
        <title>Genome sequence of Halalkalicoccus paucihalophilus DSM 24557.</title>
        <authorList>
            <person name="Poehlein A."/>
            <person name="Daniel R."/>
        </authorList>
    </citation>
    <scope>NUCLEOTIDE SEQUENCE [LARGE SCALE GENOMIC DNA]</scope>
    <source>
        <strain evidence="2 3">DSM 24557</strain>
    </source>
</reference>
<dbReference type="PATRIC" id="fig|1008153.3.peg.1755"/>
<dbReference type="GO" id="GO:0046523">
    <property type="term" value="F:S-methyl-5-thioribose-1-phosphate isomerase activity"/>
    <property type="evidence" value="ECO:0007669"/>
    <property type="project" value="TreeGrafter"/>
</dbReference>
<dbReference type="Proteomes" id="UP000075321">
    <property type="component" value="Unassembled WGS sequence"/>
</dbReference>
<dbReference type="InterPro" id="IPR042529">
    <property type="entry name" value="IF_2B-like_C"/>
</dbReference>
<dbReference type="AlphaFoldDB" id="A0A151AG30"/>
<comment type="similarity">
    <text evidence="1">Belongs to the eIF-2B alpha/beta/delta subunits family.</text>
</comment>
<comment type="caution">
    <text evidence="2">The sequence shown here is derived from an EMBL/GenBank/DDBJ whole genome shotgun (WGS) entry which is preliminary data.</text>
</comment>
<proteinExistence type="inferred from homology"/>
<dbReference type="EMBL" id="LTAZ01000004">
    <property type="protein sequence ID" value="KYH26628.1"/>
    <property type="molecule type" value="Genomic_DNA"/>
</dbReference>
<accession>A0A151AG30</accession>
<dbReference type="RefSeq" id="WP_066381482.1">
    <property type="nucleotide sequence ID" value="NZ_LTAZ01000004.1"/>
</dbReference>
<dbReference type="Gene3D" id="3.40.50.10470">
    <property type="entry name" value="Translation initiation factor eif-2b, domain 2"/>
    <property type="match status" value="1"/>
</dbReference>
<dbReference type="OrthoDB" id="45195at2157"/>
<evidence type="ECO:0000256" key="1">
    <source>
        <dbReference type="RuleBase" id="RU003814"/>
    </source>
</evidence>
<name>A0A151AG30_9EURY</name>
<dbReference type="Gene3D" id="1.20.120.420">
    <property type="entry name" value="translation initiation factor eif-2b, domain 1"/>
    <property type="match status" value="1"/>
</dbReference>
<keyword evidence="2" id="KW-0413">Isomerase</keyword>
<protein>
    <submittedName>
        <fullName evidence="2">Ribose 1,5-bisphosphate isomerase</fullName>
        <ecNumber evidence="2">5.3.1.29</ecNumber>
    </submittedName>
</protein>
<dbReference type="PANTHER" id="PTHR43475:SF2">
    <property type="entry name" value="RIBOSE 1,5-BISPHOSPHATE ISOMERASE"/>
    <property type="match status" value="1"/>
</dbReference>
<sequence length="283" mass="30591">MIDETVAEIEEMQTHSSSVVAVKAARALSELNDREYATVEEFVRDVERNSSVLRRANPSHASLFNVQRTITREIKEADPEDVEEAKAALTAAIETVVERIEGGKKRAAAHAAEYIEDGMTILTHDYSSTVNAAIERAVDGGASLSVYVTEARPRLAGRKTARKLGSIDGVEPTLIVDSAAGTYLGECDCVLMGMDCLVSDTLYNRIGTYPIAATAADLDVPMYVTGSGAKLIDSGFAFENEYRPASEVMLEPVEDFAIENPLYDATPVRLLDGIITDDGAMSF</sequence>
<dbReference type="InterPro" id="IPR000649">
    <property type="entry name" value="IF-2B-related"/>
</dbReference>
<evidence type="ECO:0000313" key="2">
    <source>
        <dbReference type="EMBL" id="KYH26628.1"/>
    </source>
</evidence>
<dbReference type="EC" id="5.3.1.29" evidence="2"/>
<dbReference type="SUPFAM" id="SSF100950">
    <property type="entry name" value="NagB/RpiA/CoA transferase-like"/>
    <property type="match status" value="1"/>
</dbReference>
<dbReference type="PANTHER" id="PTHR43475">
    <property type="entry name" value="METHYLTHIORIBOSE-1-PHOSPHATE ISOMERASE"/>
    <property type="match status" value="1"/>
</dbReference>
<dbReference type="InterPro" id="IPR027363">
    <property type="entry name" value="M1Pi_N"/>
</dbReference>
<keyword evidence="3" id="KW-1185">Reference proteome</keyword>
<dbReference type="GO" id="GO:0043917">
    <property type="term" value="F:ribose 1,5-bisphosphate isomerase activity"/>
    <property type="evidence" value="ECO:0007669"/>
    <property type="project" value="UniProtKB-EC"/>
</dbReference>
<dbReference type="GO" id="GO:0019509">
    <property type="term" value="P:L-methionine salvage from methylthioadenosine"/>
    <property type="evidence" value="ECO:0007669"/>
    <property type="project" value="TreeGrafter"/>
</dbReference>
<organism evidence="2 3">
    <name type="scientific">Halalkalicoccus paucihalophilus</name>
    <dbReference type="NCBI Taxonomy" id="1008153"/>
    <lineage>
        <taxon>Archaea</taxon>
        <taxon>Methanobacteriati</taxon>
        <taxon>Methanobacteriota</taxon>
        <taxon>Stenosarchaea group</taxon>
        <taxon>Halobacteria</taxon>
        <taxon>Halobacteriales</taxon>
        <taxon>Halococcaceae</taxon>
        <taxon>Halalkalicoccus</taxon>
    </lineage>
</organism>